<evidence type="ECO:0000256" key="1">
    <source>
        <dbReference type="RuleBase" id="RU003732"/>
    </source>
</evidence>
<name>A0ABS6EXN0_9CLOT</name>
<keyword evidence="1 2" id="KW-0812">Transmembrane</keyword>
<keyword evidence="1" id="KW-0769">Symport</keyword>
<keyword evidence="4" id="KW-1185">Reference proteome</keyword>
<feature type="transmembrane region" description="Helical" evidence="2">
    <location>
        <begin position="250"/>
        <end position="274"/>
    </location>
</feature>
<evidence type="ECO:0000256" key="2">
    <source>
        <dbReference type="SAM" id="Phobius"/>
    </source>
</evidence>
<evidence type="ECO:0000313" key="4">
    <source>
        <dbReference type="Proteomes" id="UP000736583"/>
    </source>
</evidence>
<dbReference type="Pfam" id="PF00209">
    <property type="entry name" value="SNF"/>
    <property type="match status" value="2"/>
</dbReference>
<keyword evidence="1" id="KW-0813">Transport</keyword>
<dbReference type="PROSITE" id="PS50267">
    <property type="entry name" value="NA_NEUROTRAN_SYMP_3"/>
    <property type="match status" value="1"/>
</dbReference>
<feature type="transmembrane region" description="Helical" evidence="2">
    <location>
        <begin position="383"/>
        <end position="400"/>
    </location>
</feature>
<feature type="transmembrane region" description="Helical" evidence="2">
    <location>
        <begin position="174"/>
        <end position="198"/>
    </location>
</feature>
<gene>
    <name evidence="3" type="ORF">KQI89_03860</name>
</gene>
<organism evidence="3 4">
    <name type="scientific">Clostridium simiarum</name>
    <dbReference type="NCBI Taxonomy" id="2841506"/>
    <lineage>
        <taxon>Bacteria</taxon>
        <taxon>Bacillati</taxon>
        <taxon>Bacillota</taxon>
        <taxon>Clostridia</taxon>
        <taxon>Eubacteriales</taxon>
        <taxon>Clostridiaceae</taxon>
        <taxon>Clostridium</taxon>
    </lineage>
</organism>
<dbReference type="PROSITE" id="PS00610">
    <property type="entry name" value="NA_NEUROTRAN_SYMP_1"/>
    <property type="match status" value="1"/>
</dbReference>
<dbReference type="RefSeq" id="WP_216455973.1">
    <property type="nucleotide sequence ID" value="NZ_JAHLQL010000001.1"/>
</dbReference>
<feature type="transmembrane region" description="Helical" evidence="2">
    <location>
        <begin position="218"/>
        <end position="238"/>
    </location>
</feature>
<accession>A0ABS6EXN0</accession>
<comment type="caution">
    <text evidence="3">The sequence shown here is derived from an EMBL/GenBank/DDBJ whole genome shotgun (WGS) entry which is preliminary data.</text>
</comment>
<dbReference type="PANTHER" id="PTHR42948:SF1">
    <property type="entry name" value="TRANSPORTER"/>
    <property type="match status" value="1"/>
</dbReference>
<dbReference type="PANTHER" id="PTHR42948">
    <property type="entry name" value="TRANSPORTER"/>
    <property type="match status" value="1"/>
</dbReference>
<dbReference type="InterPro" id="IPR047218">
    <property type="entry name" value="YocR/YhdH-like"/>
</dbReference>
<dbReference type="NCBIfam" id="NF037979">
    <property type="entry name" value="Na_transp"/>
    <property type="match status" value="1"/>
</dbReference>
<dbReference type="Proteomes" id="UP000736583">
    <property type="component" value="Unassembled WGS sequence"/>
</dbReference>
<dbReference type="InterPro" id="IPR000175">
    <property type="entry name" value="Na/ntran_symport"/>
</dbReference>
<keyword evidence="2" id="KW-1133">Transmembrane helix</keyword>
<feature type="transmembrane region" description="Helical" evidence="2">
    <location>
        <begin position="421"/>
        <end position="446"/>
    </location>
</feature>
<feature type="transmembrane region" description="Helical" evidence="2">
    <location>
        <begin position="86"/>
        <end position="113"/>
    </location>
</feature>
<feature type="transmembrane region" description="Helical" evidence="2">
    <location>
        <begin position="304"/>
        <end position="329"/>
    </location>
</feature>
<feature type="transmembrane region" description="Helical" evidence="2">
    <location>
        <begin position="144"/>
        <end position="162"/>
    </location>
</feature>
<dbReference type="EMBL" id="JAHLQL010000001">
    <property type="protein sequence ID" value="MBU5590890.1"/>
    <property type="molecule type" value="Genomic_DNA"/>
</dbReference>
<keyword evidence="2" id="KW-0472">Membrane</keyword>
<feature type="transmembrane region" description="Helical" evidence="2">
    <location>
        <begin position="38"/>
        <end position="58"/>
    </location>
</feature>
<evidence type="ECO:0000313" key="3">
    <source>
        <dbReference type="EMBL" id="MBU5590890.1"/>
    </source>
</evidence>
<proteinExistence type="inferred from homology"/>
<comment type="similarity">
    <text evidence="1">Belongs to the sodium:neurotransmitter symporter (SNF) (TC 2.A.22) family.</text>
</comment>
<protein>
    <recommendedName>
        <fullName evidence="1">Transporter</fullName>
    </recommendedName>
</protein>
<feature type="transmembrane region" description="Helical" evidence="2">
    <location>
        <begin position="341"/>
        <end position="363"/>
    </location>
</feature>
<sequence length="448" mass="49125">MKRDNFGSKLGVVAAAAGSAIGLGNIWKFPYITGVNGGAAFILVYLLCIFLIGIPVMLSEFALGRKNQVNAVETFKKLKPNSKWHLAGYLSVLTAFIILSFYSMIAGWVFSYILRSITGSFNSIPVEKLSEHFTTLISNPWEPLAFTLLVLVITAIVVFSGIQSGIEKFSKIVMPLLVVLILILMVRSFTLQGAYKGIEFLFKPDFSQLKLKGVLEALGHSFYTLSLGMAIILTYGSYIKKDVNLVSLSIQVALADTLIALMAGMVIFPAVFAYGLEPTYGPGLIFVTLPAVFKSMPFGNFFEFLFFILIAIAAITSTVSLMEAVVAFVSEKFKLTRGKSTVIILVLLYLLAIPSILSLGPLAGFKIGGKVFFDAMDFITSNIFLPIGGIVVCIFVGWIWGADKAVEEITSDGVYNFKFRYIYSILVRYIAPIAILFIFLYSLGIIKI</sequence>
<reference evidence="3 4" key="1">
    <citation type="submission" date="2021-06" db="EMBL/GenBank/DDBJ databases">
        <authorList>
            <person name="Sun Q."/>
            <person name="Li D."/>
        </authorList>
    </citation>
    <scope>NUCLEOTIDE SEQUENCE [LARGE SCALE GENOMIC DNA]</scope>
    <source>
        <strain evidence="3 4">MSJ-4</strain>
    </source>
</reference>
<dbReference type="CDD" id="cd10336">
    <property type="entry name" value="SLC6sbd_Tyt1-Like"/>
    <property type="match status" value="1"/>
</dbReference>